<evidence type="ECO:0000313" key="2">
    <source>
        <dbReference type="Proteomes" id="UP000054053"/>
    </source>
</evidence>
<protein>
    <submittedName>
        <fullName evidence="1">Uncharacterized protein</fullName>
    </submittedName>
</protein>
<comment type="caution">
    <text evidence="1">The sequence shown here is derived from an EMBL/GenBank/DDBJ whole genome shotgun (WGS) entry which is preliminary data.</text>
</comment>
<dbReference type="EMBL" id="BBTG02000004">
    <property type="protein sequence ID" value="GAO16886.1"/>
    <property type="molecule type" value="Genomic_DNA"/>
</dbReference>
<accession>A0A1B5L321</accession>
<sequence length="92" mass="9924">MVRVPPSGSVVVSVCATGLDVATSPVVMVLWIFGELGAGFEDVAVFPVSIEQKTRVVHDLEGRVVTSVNAQRRVRRDADVWDGEAQKGEMDV</sequence>
<proteinExistence type="predicted"/>
<reference evidence="2" key="1">
    <citation type="journal article" date="2016" name="Genome Announc.">
        <title>Genome sequence of Ustilaginoidea virens IPU010, a rice pathogenic fungus causing false smut.</title>
        <authorList>
            <person name="Kumagai T."/>
            <person name="Ishii T."/>
            <person name="Terai G."/>
            <person name="Umemura M."/>
            <person name="Machida M."/>
            <person name="Asai K."/>
        </authorList>
    </citation>
    <scope>NUCLEOTIDE SEQUENCE [LARGE SCALE GENOMIC DNA]</scope>
    <source>
        <strain evidence="2">IPU010</strain>
    </source>
</reference>
<dbReference type="AlphaFoldDB" id="A0A1B5L321"/>
<name>A0A1B5L321_USTVR</name>
<gene>
    <name evidence="1" type="ORF">UVI_02012060</name>
</gene>
<organism evidence="1 2">
    <name type="scientific">Ustilaginoidea virens</name>
    <name type="common">Rice false smut fungus</name>
    <name type="synonym">Villosiclava virens</name>
    <dbReference type="NCBI Taxonomy" id="1159556"/>
    <lineage>
        <taxon>Eukaryota</taxon>
        <taxon>Fungi</taxon>
        <taxon>Dikarya</taxon>
        <taxon>Ascomycota</taxon>
        <taxon>Pezizomycotina</taxon>
        <taxon>Sordariomycetes</taxon>
        <taxon>Hypocreomycetidae</taxon>
        <taxon>Hypocreales</taxon>
        <taxon>Clavicipitaceae</taxon>
        <taxon>Ustilaginoidea</taxon>
    </lineage>
</organism>
<evidence type="ECO:0000313" key="1">
    <source>
        <dbReference type="EMBL" id="GAO16886.1"/>
    </source>
</evidence>
<dbReference type="Proteomes" id="UP000054053">
    <property type="component" value="Unassembled WGS sequence"/>
</dbReference>